<feature type="transmembrane region" description="Helical" evidence="7">
    <location>
        <begin position="402"/>
        <end position="426"/>
    </location>
</feature>
<dbReference type="InterPro" id="IPR050833">
    <property type="entry name" value="Poly_Biosynth_Transport"/>
</dbReference>
<feature type="transmembrane region" description="Helical" evidence="7">
    <location>
        <begin position="306"/>
        <end position="328"/>
    </location>
</feature>
<dbReference type="PANTHER" id="PTHR30250">
    <property type="entry name" value="PST FAMILY PREDICTED COLANIC ACID TRANSPORTER"/>
    <property type="match status" value="1"/>
</dbReference>
<reference evidence="8 9" key="1">
    <citation type="submission" date="2024-04" db="EMBL/GenBank/DDBJ databases">
        <title>New Clade of Flavobacterium.</title>
        <authorList>
            <person name="Matos L."/>
            <person name="Proenca D.N."/>
            <person name="Fransisco R.M."/>
            <person name="Chung A.P."/>
            <person name="Maccario L."/>
            <person name="Sorensen S.J."/>
            <person name="Morais P.V."/>
        </authorList>
    </citation>
    <scope>NUCLEOTIDE SEQUENCE [LARGE SCALE GENOMIC DNA]</scope>
    <source>
        <strain evidence="8 9">FZUC8N2.13</strain>
    </source>
</reference>
<keyword evidence="9" id="KW-1185">Reference proteome</keyword>
<sequence>MKDTLIKLRQHPQYDTVVGWGKLISITGSAQIIVQAVGFVCGILIIRLLPVQEYAFYTLANTMLGTMTVLADSGISTGVMAQGGKVWQDKEKLGAVLATGLDLRKKFGIASLLVSIPILCYLLLHNGASVVTTLLIAIALIPAFYAALSDSLLEIVPKLHQTILPLQKNQVGVGLGRLVLTGLTMFIFPWAFIAILAAGLPRIWGNVQLSKIGYNLADKNQQPDKEIRIEILSLVKRIMPTSIYYCVSGQITIWLISFFGNTNSIAQLGALGRLNMLLSLFSVIITTLIIPRFAKLALDKNLLSQRFIQIMGILVVPLSAVVVVVYLFPTPILWLLGDAYKGLPFELLLSVVGSCIGLMTGIVFSLYNCRGWAFNPIIGIPLGAFGIILGALFFKLTTLLGALYYNLFLAAYSFLVNIGFAFYNLYKLKKNS</sequence>
<dbReference type="Proteomes" id="UP001574169">
    <property type="component" value="Unassembled WGS sequence"/>
</dbReference>
<feature type="transmembrane region" description="Helical" evidence="7">
    <location>
        <begin position="274"/>
        <end position="294"/>
    </location>
</feature>
<evidence type="ECO:0000256" key="3">
    <source>
        <dbReference type="ARBA" id="ARBA00022475"/>
    </source>
</evidence>
<comment type="similarity">
    <text evidence="2">Belongs to the polysaccharide synthase family.</text>
</comment>
<keyword evidence="6 7" id="KW-0472">Membrane</keyword>
<feature type="transmembrane region" description="Helical" evidence="7">
    <location>
        <begin position="107"/>
        <end position="124"/>
    </location>
</feature>
<keyword evidence="3" id="KW-1003">Cell membrane</keyword>
<keyword evidence="5 7" id="KW-1133">Transmembrane helix</keyword>
<protein>
    <submittedName>
        <fullName evidence="8">Polysaccharide biosynthesis protein</fullName>
    </submittedName>
</protein>
<dbReference type="PANTHER" id="PTHR30250:SF10">
    <property type="entry name" value="LIPOPOLYSACCHARIDE BIOSYNTHESIS PROTEIN WZXC"/>
    <property type="match status" value="1"/>
</dbReference>
<feature type="transmembrane region" description="Helical" evidence="7">
    <location>
        <begin position="243"/>
        <end position="262"/>
    </location>
</feature>
<keyword evidence="4 7" id="KW-0812">Transmembrane</keyword>
<organism evidence="8 9">
    <name type="scientific">Flavobacterium zubiriense</name>
    <dbReference type="NCBI Taxonomy" id="3138075"/>
    <lineage>
        <taxon>Bacteria</taxon>
        <taxon>Pseudomonadati</taxon>
        <taxon>Bacteroidota</taxon>
        <taxon>Flavobacteriia</taxon>
        <taxon>Flavobacteriales</taxon>
        <taxon>Flavobacteriaceae</taxon>
        <taxon>Flavobacterium</taxon>
    </lineage>
</organism>
<dbReference type="EMBL" id="JBCFQL010000008">
    <property type="protein sequence ID" value="MFA9191506.1"/>
    <property type="molecule type" value="Genomic_DNA"/>
</dbReference>
<feature type="transmembrane region" description="Helical" evidence="7">
    <location>
        <begin position="178"/>
        <end position="200"/>
    </location>
</feature>
<feature type="transmembrane region" description="Helical" evidence="7">
    <location>
        <begin position="374"/>
        <end position="396"/>
    </location>
</feature>
<evidence type="ECO:0000256" key="7">
    <source>
        <dbReference type="SAM" id="Phobius"/>
    </source>
</evidence>
<name>A0ABV4TEZ2_9FLAO</name>
<evidence type="ECO:0000313" key="8">
    <source>
        <dbReference type="EMBL" id="MFA9191506.1"/>
    </source>
</evidence>
<comment type="caution">
    <text evidence="8">The sequence shown here is derived from an EMBL/GenBank/DDBJ whole genome shotgun (WGS) entry which is preliminary data.</text>
</comment>
<proteinExistence type="inferred from homology"/>
<evidence type="ECO:0000256" key="1">
    <source>
        <dbReference type="ARBA" id="ARBA00004651"/>
    </source>
</evidence>
<dbReference type="RefSeq" id="WP_373406491.1">
    <property type="nucleotide sequence ID" value="NZ_JBCFQL010000008.1"/>
</dbReference>
<evidence type="ECO:0000256" key="2">
    <source>
        <dbReference type="ARBA" id="ARBA00007430"/>
    </source>
</evidence>
<evidence type="ECO:0000256" key="4">
    <source>
        <dbReference type="ARBA" id="ARBA00022692"/>
    </source>
</evidence>
<evidence type="ECO:0000256" key="5">
    <source>
        <dbReference type="ARBA" id="ARBA00022989"/>
    </source>
</evidence>
<feature type="transmembrane region" description="Helical" evidence="7">
    <location>
        <begin position="131"/>
        <end position="148"/>
    </location>
</feature>
<gene>
    <name evidence="8" type="ORF">AAGV28_09005</name>
</gene>
<accession>A0ABV4TEZ2</accession>
<feature type="transmembrane region" description="Helical" evidence="7">
    <location>
        <begin position="32"/>
        <end position="49"/>
    </location>
</feature>
<evidence type="ECO:0000313" key="9">
    <source>
        <dbReference type="Proteomes" id="UP001574169"/>
    </source>
</evidence>
<comment type="subcellular location">
    <subcellularLocation>
        <location evidence="1">Cell membrane</location>
        <topology evidence="1">Multi-pass membrane protein</topology>
    </subcellularLocation>
</comment>
<evidence type="ECO:0000256" key="6">
    <source>
        <dbReference type="ARBA" id="ARBA00023136"/>
    </source>
</evidence>
<feature type="transmembrane region" description="Helical" evidence="7">
    <location>
        <begin position="348"/>
        <end position="367"/>
    </location>
</feature>